<proteinExistence type="predicted"/>
<evidence type="ECO:0000313" key="3">
    <source>
        <dbReference type="Proteomes" id="UP000252118"/>
    </source>
</evidence>
<evidence type="ECO:0000259" key="1">
    <source>
        <dbReference type="PROSITE" id="PS51186"/>
    </source>
</evidence>
<protein>
    <recommendedName>
        <fullName evidence="1">N-acetyltransferase domain-containing protein</fullName>
    </recommendedName>
</protein>
<dbReference type="GO" id="GO:0016747">
    <property type="term" value="F:acyltransferase activity, transferring groups other than amino-acyl groups"/>
    <property type="evidence" value="ECO:0007669"/>
    <property type="project" value="InterPro"/>
</dbReference>
<dbReference type="InterPro" id="IPR000182">
    <property type="entry name" value="GNAT_dom"/>
</dbReference>
<dbReference type="Gene3D" id="3.40.630.30">
    <property type="match status" value="1"/>
</dbReference>
<dbReference type="Proteomes" id="UP000252118">
    <property type="component" value="Unassembled WGS sequence"/>
</dbReference>
<accession>A0A366EE31</accession>
<dbReference type="EMBL" id="QNRJ01000030">
    <property type="protein sequence ID" value="RBO99668.1"/>
    <property type="molecule type" value="Genomic_DNA"/>
</dbReference>
<organism evidence="2 3">
    <name type="scientific">Rossellomorea aquimaris</name>
    <dbReference type="NCBI Taxonomy" id="189382"/>
    <lineage>
        <taxon>Bacteria</taxon>
        <taxon>Bacillati</taxon>
        <taxon>Bacillota</taxon>
        <taxon>Bacilli</taxon>
        <taxon>Bacillales</taxon>
        <taxon>Bacillaceae</taxon>
        <taxon>Rossellomorea</taxon>
    </lineage>
</organism>
<feature type="domain" description="N-acetyltransferase" evidence="1">
    <location>
        <begin position="183"/>
        <end position="318"/>
    </location>
</feature>
<sequence>MLTMYITPLQAENFRSKGGTSITNVEFWEWGDNMYKLTQFKDPTVFHDKVHSFLMEDEAANNLPLGLLNTMKTSDKYTDPLLLLMENEVGTVVGSFIMTPPHYLVSTLKVEKGGIQGIAEQLIAFCENNNITIPGFVAEKETALQLTHAWCHVMGKSFNIRMRQRVYQLNKVNDIPLSDGKMVPVRKGQEGLLARWLLGFIEDIEVLPMSGEEALERAKDMIENEPYVYFWEVDGKPVSMARGARRTENGITVNFVYTPSEYRKKGYASSVVAELSRLLLKHHSFCSLYTDLDNPTSNKIYMEIGYKPVCDSMMISIV</sequence>
<dbReference type="OrthoDB" id="3174529at2"/>
<dbReference type="SUPFAM" id="SSF55729">
    <property type="entry name" value="Acyl-CoA N-acyltransferases (Nat)"/>
    <property type="match status" value="1"/>
</dbReference>
<reference evidence="2 3" key="1">
    <citation type="submission" date="2018-06" db="EMBL/GenBank/DDBJ databases">
        <title>Freshwater and sediment microbial communities from various areas in North America, analyzing microbe dynamics in response to fracking.</title>
        <authorList>
            <person name="Lamendella R."/>
        </authorList>
    </citation>
    <scope>NUCLEOTIDE SEQUENCE [LARGE SCALE GENOMIC DNA]</scope>
    <source>
        <strain evidence="2 3">97B</strain>
    </source>
</reference>
<comment type="caution">
    <text evidence="2">The sequence shown here is derived from an EMBL/GenBank/DDBJ whole genome shotgun (WGS) entry which is preliminary data.</text>
</comment>
<gene>
    <name evidence="2" type="ORF">DET59_13024</name>
</gene>
<dbReference type="InterPro" id="IPR016181">
    <property type="entry name" value="Acyl_CoA_acyltransferase"/>
</dbReference>
<evidence type="ECO:0000313" key="2">
    <source>
        <dbReference type="EMBL" id="RBO99668.1"/>
    </source>
</evidence>
<dbReference type="Pfam" id="PF00583">
    <property type="entry name" value="Acetyltransf_1"/>
    <property type="match status" value="1"/>
</dbReference>
<name>A0A366EE31_9BACI</name>
<dbReference type="AlphaFoldDB" id="A0A366EE31"/>
<dbReference type="PROSITE" id="PS51186">
    <property type="entry name" value="GNAT"/>
    <property type="match status" value="1"/>
</dbReference>